<dbReference type="AlphaFoldDB" id="Q0IN75"/>
<sequence length="324" mass="36447">MDISQTTKETLPSHGQHQLLGRDCNLSSLPSIAAPHQRAASTSSAEATEEHVAHHKNEADPRRRRPRQTSRYESFRTEKDHPWSLMHRNFSEATPPRRTRRVTSPPLVRNRNKVFTRRFVGNMKERHDDASKKVNGAQERRRRRTGQRHGKAFASVFTSLTQAPHVDDHGIVRDVSRAIIPRRDQTRQRIHIHISRAGGSPPASNPAEARLDSAQPPSSPEPSRAVQRRHTQPPPTPRPLPVSFPTAQLLPRLHMLPLASTRRLLHGATVASHHHHGRQPPWSTGRLHATVTSRHHHRPPPAAAAHPDPAGVARVRGTERATQR</sequence>
<evidence type="ECO:0000313" key="3">
    <source>
        <dbReference type="Proteomes" id="UP000000763"/>
    </source>
</evidence>
<accession>Q0IN75</accession>
<feature type="region of interest" description="Disordered" evidence="1">
    <location>
        <begin position="125"/>
        <end position="150"/>
    </location>
</feature>
<dbReference type="Proteomes" id="UP000000763">
    <property type="component" value="Chromosome 12"/>
</dbReference>
<feature type="region of interest" description="Disordered" evidence="1">
    <location>
        <begin position="1"/>
        <end position="80"/>
    </location>
</feature>
<gene>
    <name evidence="2" type="ordered locus">Os12g0501100</name>
</gene>
<feature type="region of interest" description="Disordered" evidence="1">
    <location>
        <begin position="193"/>
        <end position="244"/>
    </location>
</feature>
<protein>
    <submittedName>
        <fullName evidence="2">Os12g0501100 protein</fullName>
    </submittedName>
</protein>
<feature type="compositionally biased region" description="Basic and acidic residues" evidence="1">
    <location>
        <begin position="48"/>
        <end position="61"/>
    </location>
</feature>
<evidence type="ECO:0000256" key="1">
    <source>
        <dbReference type="SAM" id="MobiDB-lite"/>
    </source>
</evidence>
<feature type="compositionally biased region" description="Basic residues" evidence="1">
    <location>
        <begin position="140"/>
        <end position="150"/>
    </location>
</feature>
<dbReference type="KEGG" id="dosa:Os12g0501100"/>
<evidence type="ECO:0000313" key="2">
    <source>
        <dbReference type="EMBL" id="BAF29840.1"/>
    </source>
</evidence>
<reference evidence="3" key="2">
    <citation type="journal article" date="2008" name="Nucleic Acids Res.">
        <title>The rice annotation project database (RAP-DB): 2008 update.</title>
        <authorList>
            <consortium name="The rice annotation project (RAP)"/>
        </authorList>
    </citation>
    <scope>GENOME REANNOTATION</scope>
    <source>
        <strain evidence="3">cv. Nipponbare</strain>
    </source>
</reference>
<feature type="region of interest" description="Disordered" evidence="1">
    <location>
        <begin position="270"/>
        <end position="324"/>
    </location>
</feature>
<feature type="compositionally biased region" description="Pro residues" evidence="1">
    <location>
        <begin position="232"/>
        <end position="242"/>
    </location>
</feature>
<reference evidence="2 3" key="1">
    <citation type="journal article" date="2005" name="Nature">
        <title>The map-based sequence of the rice genome.</title>
        <authorList>
            <consortium name="International rice genome sequencing project (IRGSP)"/>
            <person name="Matsumoto T."/>
            <person name="Wu J."/>
            <person name="Kanamori H."/>
            <person name="Katayose Y."/>
            <person name="Fujisawa M."/>
            <person name="Namiki N."/>
            <person name="Mizuno H."/>
            <person name="Yamamoto K."/>
            <person name="Antonio B.A."/>
            <person name="Baba T."/>
            <person name="Sakata K."/>
            <person name="Nagamura Y."/>
            <person name="Aoki H."/>
            <person name="Arikawa K."/>
            <person name="Arita K."/>
            <person name="Bito T."/>
            <person name="Chiden Y."/>
            <person name="Fujitsuka N."/>
            <person name="Fukunaka R."/>
            <person name="Hamada M."/>
            <person name="Harada C."/>
            <person name="Hayashi A."/>
            <person name="Hijishita S."/>
            <person name="Honda M."/>
            <person name="Hosokawa S."/>
            <person name="Ichikawa Y."/>
            <person name="Idonuma A."/>
            <person name="Iijima M."/>
            <person name="Ikeda M."/>
            <person name="Ikeno M."/>
            <person name="Ito K."/>
            <person name="Ito S."/>
            <person name="Ito T."/>
            <person name="Ito Y."/>
            <person name="Ito Y."/>
            <person name="Iwabuchi A."/>
            <person name="Kamiya K."/>
            <person name="Karasawa W."/>
            <person name="Kurita K."/>
            <person name="Katagiri S."/>
            <person name="Kikuta A."/>
            <person name="Kobayashi H."/>
            <person name="Kobayashi N."/>
            <person name="Machita K."/>
            <person name="Maehara T."/>
            <person name="Masukawa M."/>
            <person name="Mizubayashi T."/>
            <person name="Mukai Y."/>
            <person name="Nagasaki H."/>
            <person name="Nagata Y."/>
            <person name="Naito S."/>
            <person name="Nakashima M."/>
            <person name="Nakama Y."/>
            <person name="Nakamichi Y."/>
            <person name="Nakamura M."/>
            <person name="Meguro A."/>
            <person name="Negishi M."/>
            <person name="Ohta I."/>
            <person name="Ohta T."/>
            <person name="Okamoto M."/>
            <person name="Ono N."/>
            <person name="Saji S."/>
            <person name="Sakaguchi M."/>
            <person name="Sakai K."/>
            <person name="Shibata M."/>
            <person name="Shimokawa T."/>
            <person name="Song J."/>
            <person name="Takazaki Y."/>
            <person name="Terasawa K."/>
            <person name="Tsugane M."/>
            <person name="Tsuji K."/>
            <person name="Ueda S."/>
            <person name="Waki K."/>
            <person name="Yamagata H."/>
            <person name="Yamamoto M."/>
            <person name="Yamamoto S."/>
            <person name="Yamane H."/>
            <person name="Yoshiki S."/>
            <person name="Yoshihara R."/>
            <person name="Yukawa K."/>
            <person name="Zhong H."/>
            <person name="Yano M."/>
            <person name="Yuan Q."/>
            <person name="Ouyang S."/>
            <person name="Liu J."/>
            <person name="Jones K.M."/>
            <person name="Gansberger K."/>
            <person name="Moffat K."/>
            <person name="Hill J."/>
            <person name="Bera J."/>
            <person name="Fadrosh D."/>
            <person name="Jin S."/>
            <person name="Johri S."/>
            <person name="Kim M."/>
            <person name="Overton L."/>
            <person name="Reardon M."/>
            <person name="Tsitrin T."/>
            <person name="Vuong H."/>
            <person name="Weaver B."/>
            <person name="Ciecko A."/>
            <person name="Tallon L."/>
            <person name="Jackson J."/>
            <person name="Pai G."/>
            <person name="Aken S.V."/>
            <person name="Utterback T."/>
            <person name="Reidmuller S."/>
            <person name="Feldblyum T."/>
            <person name="Hsiao J."/>
            <person name="Zismann V."/>
            <person name="Iobst S."/>
            <person name="de Vazeille A.R."/>
            <person name="Buell C.R."/>
            <person name="Ying K."/>
            <person name="Li Y."/>
            <person name="Lu T."/>
            <person name="Huang Y."/>
            <person name="Zhao Q."/>
            <person name="Feng Q."/>
            <person name="Zhang L."/>
            <person name="Zhu J."/>
            <person name="Weng Q."/>
            <person name="Mu J."/>
            <person name="Lu Y."/>
            <person name="Fan D."/>
            <person name="Liu Y."/>
            <person name="Guan J."/>
            <person name="Zhang Y."/>
            <person name="Yu S."/>
            <person name="Liu X."/>
            <person name="Zhang Y."/>
            <person name="Hong G."/>
            <person name="Han B."/>
            <person name="Choisne N."/>
            <person name="Demange N."/>
            <person name="Orjeda G."/>
            <person name="Samain S."/>
            <person name="Cattolico L."/>
            <person name="Pelletier E."/>
            <person name="Couloux A."/>
            <person name="Segurens B."/>
            <person name="Wincker P."/>
            <person name="D'Hont A."/>
            <person name="Scarpelli C."/>
            <person name="Weissenbach J."/>
            <person name="Salanoubat M."/>
            <person name="Quetier F."/>
            <person name="Yu Y."/>
            <person name="Kim H.R."/>
            <person name="Rambo T."/>
            <person name="Currie J."/>
            <person name="Collura K."/>
            <person name="Luo M."/>
            <person name="Yang T."/>
            <person name="Ammiraju J.S.S."/>
            <person name="Engler F."/>
            <person name="Soderlund C."/>
            <person name="Wing R.A."/>
            <person name="Palmer L.E."/>
            <person name="de la Bastide M."/>
            <person name="Spiegel L."/>
            <person name="Nascimento L."/>
            <person name="Zutavern T."/>
            <person name="O'Shaughnessy A."/>
            <person name="Dike S."/>
            <person name="Dedhia N."/>
            <person name="Preston R."/>
            <person name="Balija V."/>
            <person name="McCombie W.R."/>
            <person name="Chow T."/>
            <person name="Chen H."/>
            <person name="Chung M."/>
            <person name="Chen C."/>
            <person name="Shaw J."/>
            <person name="Wu H."/>
            <person name="Hsiao K."/>
            <person name="Chao Y."/>
            <person name="Chu M."/>
            <person name="Cheng C."/>
            <person name="Hour A."/>
            <person name="Lee P."/>
            <person name="Lin S."/>
            <person name="Lin Y."/>
            <person name="Liou J."/>
            <person name="Liu S."/>
            <person name="Hsing Y."/>
            <person name="Raghuvanshi S."/>
            <person name="Mohanty A."/>
            <person name="Bharti A.K."/>
            <person name="Gaur A."/>
            <person name="Gupta V."/>
            <person name="Kumar D."/>
            <person name="Ravi V."/>
            <person name="Vij S."/>
            <person name="Kapur A."/>
            <person name="Khurana P."/>
            <person name="Khurana P."/>
            <person name="Khurana J.P."/>
            <person name="Tyagi A.K."/>
            <person name="Gaikwad K."/>
            <person name="Singh A."/>
            <person name="Dalal V."/>
            <person name="Srivastava S."/>
            <person name="Dixit A."/>
            <person name="Pal A.K."/>
            <person name="Ghazi I.A."/>
            <person name="Yadav M."/>
            <person name="Pandit A."/>
            <person name="Bhargava A."/>
            <person name="Sureshbabu K."/>
            <person name="Batra K."/>
            <person name="Sharma T.R."/>
            <person name="Mohapatra T."/>
            <person name="Singh N.K."/>
            <person name="Messing J."/>
            <person name="Nelson A.B."/>
            <person name="Fuks G."/>
            <person name="Kavchok S."/>
            <person name="Keizer G."/>
            <person name="Linton E."/>
            <person name="Llaca V."/>
            <person name="Song R."/>
            <person name="Tanyolac B."/>
            <person name="Young S."/>
            <person name="Ho-Il K."/>
            <person name="Hahn J.H."/>
            <person name="Sangsakoo G."/>
            <person name="Vanavichit A."/>
            <person name="de Mattos Luiz.A.T."/>
            <person name="Zimmer P.D."/>
            <person name="Malone G."/>
            <person name="Dellagostin O."/>
            <person name="de Oliveira A.C."/>
            <person name="Bevan M."/>
            <person name="Bancroft I."/>
            <person name="Minx P."/>
            <person name="Cordum H."/>
            <person name="Wilson R."/>
            <person name="Cheng Z."/>
            <person name="Jin W."/>
            <person name="Jiang J."/>
            <person name="Leong S.A."/>
            <person name="Iwama H."/>
            <person name="Gojobori T."/>
            <person name="Itoh T."/>
            <person name="Niimura Y."/>
            <person name="Fujii Y."/>
            <person name="Habara T."/>
            <person name="Sakai H."/>
            <person name="Sato Y."/>
            <person name="Wilson G."/>
            <person name="Kumar K."/>
            <person name="McCouch S."/>
            <person name="Juretic N."/>
            <person name="Hoen D."/>
            <person name="Wright S."/>
            <person name="Bruskiewich R."/>
            <person name="Bureau T."/>
            <person name="Miyao A."/>
            <person name="Hirochika H."/>
            <person name="Nishikawa T."/>
            <person name="Kadowaki K."/>
            <person name="Sugiura M."/>
            <person name="Burr B."/>
            <person name="Sasaki T."/>
        </authorList>
    </citation>
    <scope>NUCLEOTIDE SEQUENCE [LARGE SCALE GENOMIC DNA]</scope>
    <source>
        <strain evidence="3">cv. Nipponbare</strain>
    </source>
</reference>
<dbReference type="EMBL" id="AP008218">
    <property type="protein sequence ID" value="BAF29840.1"/>
    <property type="molecule type" value="Genomic_DNA"/>
</dbReference>
<organism evidence="2 3">
    <name type="scientific">Oryza sativa subsp. japonica</name>
    <name type="common">Rice</name>
    <dbReference type="NCBI Taxonomy" id="39947"/>
    <lineage>
        <taxon>Eukaryota</taxon>
        <taxon>Viridiplantae</taxon>
        <taxon>Streptophyta</taxon>
        <taxon>Embryophyta</taxon>
        <taxon>Tracheophyta</taxon>
        <taxon>Spermatophyta</taxon>
        <taxon>Magnoliopsida</taxon>
        <taxon>Liliopsida</taxon>
        <taxon>Poales</taxon>
        <taxon>Poaceae</taxon>
        <taxon>BOP clade</taxon>
        <taxon>Oryzoideae</taxon>
        <taxon>Oryzeae</taxon>
        <taxon>Oryzinae</taxon>
        <taxon>Oryza</taxon>
        <taxon>Oryza sativa</taxon>
    </lineage>
</organism>
<name>Q0IN75_ORYSJ</name>
<feature type="compositionally biased region" description="Polar residues" evidence="1">
    <location>
        <begin position="1"/>
        <end position="16"/>
    </location>
</feature>
<proteinExistence type="predicted"/>